<reference evidence="4" key="1">
    <citation type="submission" date="2016-06" db="UniProtKB">
        <authorList>
            <consortium name="WormBaseParasite"/>
        </authorList>
    </citation>
    <scope>IDENTIFICATION</scope>
</reference>
<dbReference type="EMBL" id="UZAM01011483">
    <property type="protein sequence ID" value="VDP16518.1"/>
    <property type="molecule type" value="Genomic_DNA"/>
</dbReference>
<evidence type="ECO:0000256" key="1">
    <source>
        <dbReference type="SAM" id="Coils"/>
    </source>
</evidence>
<proteinExistence type="predicted"/>
<dbReference type="AlphaFoldDB" id="A0A183IXH7"/>
<keyword evidence="3" id="KW-1185">Reference proteome</keyword>
<gene>
    <name evidence="2" type="ORF">SBAD_LOCUS8325</name>
</gene>
<sequence>MTECYVDQLGGSEMTAEENELWHLSCIQQLRNLLNEDAVSEFRKQVACDLESDDTDPLLFPDILSRDLYLAKNLYSISGDDYKITFLDDNFAAVPEIATEKKSAVCNCDFRSKRNSSEWLGLIEKNISSYLQNNYPQGEHVLLDKLKQLFVFQSYILAQRRKAAHFFNLVCQYFLPKDNMIAVPEVHGLSNHENVPFYSGSSIRAGSGGDTATVNHAENNILQRNKAGQEDRHKVSDSNQSDLLGENNKLIRERNMIEIYCEESMASMQRKIDALEGELKLKDSRCKFLETTIKNCTEKSNQQLQELQTKLNVQRKEFEVENCIQSKNMVALAQSMNAFVKTMDKFAWRPVEMRCFGGESSTKLIEDMRRLMDECNSVLQQEWDAAEMAANRLSGLLRGTMKRQILTNGDRVTDRNKTFAAKLVTAVDALGIALERLRRFEHTGAKLRMESEARKTLILISGFLPDLLLALIILKSNSTRVSSNSMLEWFKYFSFVIIDNDTVQ</sequence>
<evidence type="ECO:0000313" key="2">
    <source>
        <dbReference type="EMBL" id="VDP16518.1"/>
    </source>
</evidence>
<reference evidence="2 3" key="2">
    <citation type="submission" date="2018-11" db="EMBL/GenBank/DDBJ databases">
        <authorList>
            <consortium name="Pathogen Informatics"/>
        </authorList>
    </citation>
    <scope>NUCLEOTIDE SEQUENCE [LARGE SCALE GENOMIC DNA]</scope>
</reference>
<organism evidence="4">
    <name type="scientific">Soboliphyme baturini</name>
    <dbReference type="NCBI Taxonomy" id="241478"/>
    <lineage>
        <taxon>Eukaryota</taxon>
        <taxon>Metazoa</taxon>
        <taxon>Ecdysozoa</taxon>
        <taxon>Nematoda</taxon>
        <taxon>Enoplea</taxon>
        <taxon>Dorylaimia</taxon>
        <taxon>Dioctophymatida</taxon>
        <taxon>Dioctophymatoidea</taxon>
        <taxon>Soboliphymatidae</taxon>
        <taxon>Soboliphyme</taxon>
    </lineage>
</organism>
<protein>
    <submittedName>
        <fullName evidence="2 4">Uncharacterized protein</fullName>
    </submittedName>
</protein>
<evidence type="ECO:0000313" key="3">
    <source>
        <dbReference type="Proteomes" id="UP000270296"/>
    </source>
</evidence>
<keyword evidence="1" id="KW-0175">Coiled coil</keyword>
<dbReference type="WBParaSite" id="SBAD_0000863401-mRNA-1">
    <property type="protein sequence ID" value="SBAD_0000863401-mRNA-1"/>
    <property type="gene ID" value="SBAD_0000863401"/>
</dbReference>
<evidence type="ECO:0000313" key="4">
    <source>
        <dbReference type="WBParaSite" id="SBAD_0000863401-mRNA-1"/>
    </source>
</evidence>
<feature type="coiled-coil region" evidence="1">
    <location>
        <begin position="265"/>
        <end position="321"/>
    </location>
</feature>
<name>A0A183IXH7_9BILA</name>
<accession>A0A183IXH7</accession>
<dbReference type="Proteomes" id="UP000270296">
    <property type="component" value="Unassembled WGS sequence"/>
</dbReference>